<gene>
    <name evidence="1" type="ORF">Taro_013963</name>
</gene>
<dbReference type="InterPro" id="IPR036882">
    <property type="entry name" value="Alba-like_dom_sf"/>
</dbReference>
<comment type="caution">
    <text evidence="1">The sequence shown here is derived from an EMBL/GenBank/DDBJ whole genome shotgun (WGS) entry which is preliminary data.</text>
</comment>
<dbReference type="SUPFAM" id="SSF82704">
    <property type="entry name" value="AlbA-like"/>
    <property type="match status" value="1"/>
</dbReference>
<protein>
    <submittedName>
        <fullName evidence="1">Uncharacterized protein</fullName>
    </submittedName>
</protein>
<organism evidence="1 2">
    <name type="scientific">Colocasia esculenta</name>
    <name type="common">Wild taro</name>
    <name type="synonym">Arum esculentum</name>
    <dbReference type="NCBI Taxonomy" id="4460"/>
    <lineage>
        <taxon>Eukaryota</taxon>
        <taxon>Viridiplantae</taxon>
        <taxon>Streptophyta</taxon>
        <taxon>Embryophyta</taxon>
        <taxon>Tracheophyta</taxon>
        <taxon>Spermatophyta</taxon>
        <taxon>Magnoliopsida</taxon>
        <taxon>Liliopsida</taxon>
        <taxon>Araceae</taxon>
        <taxon>Aroideae</taxon>
        <taxon>Colocasieae</taxon>
        <taxon>Colocasia</taxon>
    </lineage>
</organism>
<accession>A0A843UNR2</accession>
<sequence>MDEDLYKVPPKLLCEKSRRFSGVALSERVPRRTTLGKRKLAIPPPLPSLRLSTYSLPQKEKWMREIVLKVMGQAISKTVAIAEVIKALSVIVPDAQFGLLV</sequence>
<proteinExistence type="predicted"/>
<name>A0A843UNR2_COLES</name>
<dbReference type="EMBL" id="NMUH01000570">
    <property type="protein sequence ID" value="MQL81499.1"/>
    <property type="molecule type" value="Genomic_DNA"/>
</dbReference>
<dbReference type="Proteomes" id="UP000652761">
    <property type="component" value="Unassembled WGS sequence"/>
</dbReference>
<evidence type="ECO:0000313" key="2">
    <source>
        <dbReference type="Proteomes" id="UP000652761"/>
    </source>
</evidence>
<reference evidence="1" key="1">
    <citation type="submission" date="2017-07" db="EMBL/GenBank/DDBJ databases">
        <title>Taro Niue Genome Assembly and Annotation.</title>
        <authorList>
            <person name="Atibalentja N."/>
            <person name="Keating K."/>
            <person name="Fields C.J."/>
        </authorList>
    </citation>
    <scope>NUCLEOTIDE SEQUENCE</scope>
    <source>
        <strain evidence="1">Niue_2</strain>
        <tissue evidence="1">Leaf</tissue>
    </source>
</reference>
<dbReference type="AlphaFoldDB" id="A0A843UNR2"/>
<keyword evidence="2" id="KW-1185">Reference proteome</keyword>
<dbReference type="GO" id="GO:0003676">
    <property type="term" value="F:nucleic acid binding"/>
    <property type="evidence" value="ECO:0007669"/>
    <property type="project" value="InterPro"/>
</dbReference>
<evidence type="ECO:0000313" key="1">
    <source>
        <dbReference type="EMBL" id="MQL81499.1"/>
    </source>
</evidence>
<dbReference type="Gene3D" id="3.30.110.20">
    <property type="entry name" value="Alba-like domain"/>
    <property type="match status" value="1"/>
</dbReference>